<protein>
    <recommendedName>
        <fullName evidence="3">KOW domain-containing protein</fullName>
    </recommendedName>
</protein>
<comment type="caution">
    <text evidence="1">The sequence shown here is derived from an EMBL/GenBank/DDBJ whole genome shotgun (WGS) entry which is preliminary data.</text>
</comment>
<name>A0A401GAF0_9APHY</name>
<dbReference type="Proteomes" id="UP000287166">
    <property type="component" value="Unassembled WGS sequence"/>
</dbReference>
<sequence>MPVTNAQFRAAITSVGWTRNFLHLDPIPRHWTIRQSRSEPKNTAVKVKDRIKWWNIVPGDQVRLRGDPEGTIHEVDKVNKFNNRVYLKREVQRESNPSPLKGGFNTSKSVPYSRCQLLLGRYEFPPTEDSFQPRLLPVFAARLGTSKPFWAQNVGRWQWNRYAVATIPRLPDLIPGEKERTLIPWPKAEKPRIPDPTPYDTTQDAVTEVTYMPPKLPAYGGVKIVIPSRPSEHAYIRLLMKPEKYAYDPSQPVEVHLVKELSNPHSRAKKQARWKALQEHKRALLKEYTKAELKDLKGRTRREARAEGTWKWRVKLAEEHKAELLRRSKNRGAEARLLRKRVRKARKELKQRERLRNLVLEEAPNQVVPPTEIPA</sequence>
<proteinExistence type="predicted"/>
<evidence type="ECO:0008006" key="3">
    <source>
        <dbReference type="Google" id="ProtNLM"/>
    </source>
</evidence>
<gene>
    <name evidence="1" type="ORF">SCP_0203390</name>
</gene>
<reference evidence="1 2" key="1">
    <citation type="journal article" date="2018" name="Sci. Rep.">
        <title>Genome sequence of the cauliflower mushroom Sparassis crispa (Hanabiratake) and its association with beneficial usage.</title>
        <authorList>
            <person name="Kiyama R."/>
            <person name="Furutani Y."/>
            <person name="Kawaguchi K."/>
            <person name="Nakanishi T."/>
        </authorList>
    </citation>
    <scope>NUCLEOTIDE SEQUENCE [LARGE SCALE GENOMIC DNA]</scope>
</reference>
<organism evidence="1 2">
    <name type="scientific">Sparassis crispa</name>
    <dbReference type="NCBI Taxonomy" id="139825"/>
    <lineage>
        <taxon>Eukaryota</taxon>
        <taxon>Fungi</taxon>
        <taxon>Dikarya</taxon>
        <taxon>Basidiomycota</taxon>
        <taxon>Agaricomycotina</taxon>
        <taxon>Agaricomycetes</taxon>
        <taxon>Polyporales</taxon>
        <taxon>Sparassidaceae</taxon>
        <taxon>Sparassis</taxon>
    </lineage>
</organism>
<dbReference type="OrthoDB" id="359154at2759"/>
<dbReference type="InParanoid" id="A0A401GAF0"/>
<dbReference type="AlphaFoldDB" id="A0A401GAF0"/>
<evidence type="ECO:0000313" key="1">
    <source>
        <dbReference type="EMBL" id="GBE79142.1"/>
    </source>
</evidence>
<evidence type="ECO:0000313" key="2">
    <source>
        <dbReference type="Proteomes" id="UP000287166"/>
    </source>
</evidence>
<dbReference type="EMBL" id="BFAD01000002">
    <property type="protein sequence ID" value="GBE79142.1"/>
    <property type="molecule type" value="Genomic_DNA"/>
</dbReference>
<dbReference type="STRING" id="139825.A0A401GAF0"/>
<dbReference type="GeneID" id="38776059"/>
<keyword evidence="2" id="KW-1185">Reference proteome</keyword>
<accession>A0A401GAF0</accession>
<dbReference type="RefSeq" id="XP_027610055.1">
    <property type="nucleotide sequence ID" value="XM_027754254.1"/>
</dbReference>